<dbReference type="GeneID" id="93651288"/>
<accession>A0A8H7ZFB6</accession>
<protein>
    <recommendedName>
        <fullName evidence="2">USP domain-containing protein</fullName>
    </recommendedName>
</protein>
<dbReference type="InterPro" id="IPR038765">
    <property type="entry name" value="Papain-like_cys_pep_sf"/>
</dbReference>
<reference evidence="3 4" key="1">
    <citation type="submission" date="2020-12" db="EMBL/GenBank/DDBJ databases">
        <title>Effect of drift, selection, and recombination on the evolution of hybrid genomes in Candida yeast pathogens.</title>
        <authorList>
            <person name="Mixao V."/>
            <person name="Ksiezopolska E."/>
            <person name="Saus E."/>
            <person name="Boekhout T."/>
            <person name="Gacser A."/>
            <person name="Gabaldon T."/>
        </authorList>
    </citation>
    <scope>NUCLEOTIDE SEQUENCE [LARGE SCALE GENOMIC DNA]</scope>
    <source>
        <strain evidence="3 4">BP57</strain>
    </source>
</reference>
<dbReference type="EMBL" id="JAEOAQ010000002">
    <property type="protein sequence ID" value="KAG5420778.1"/>
    <property type="molecule type" value="Genomic_DNA"/>
</dbReference>
<proteinExistence type="predicted"/>
<gene>
    <name evidence="3" type="ORF">I9W82_002659</name>
</gene>
<feature type="compositionally biased region" description="Basic residues" evidence="1">
    <location>
        <begin position="858"/>
        <end position="873"/>
    </location>
</feature>
<name>A0A8H7ZFB6_9ASCO</name>
<dbReference type="OrthoDB" id="6287070at2759"/>
<feature type="compositionally biased region" description="Basic and acidic residues" evidence="1">
    <location>
        <begin position="784"/>
        <end position="803"/>
    </location>
</feature>
<feature type="region of interest" description="Disordered" evidence="1">
    <location>
        <begin position="621"/>
        <end position="666"/>
    </location>
</feature>
<evidence type="ECO:0000313" key="3">
    <source>
        <dbReference type="EMBL" id="KAG5420778.1"/>
    </source>
</evidence>
<dbReference type="Gene3D" id="3.90.70.10">
    <property type="entry name" value="Cysteine proteinases"/>
    <property type="match status" value="2"/>
</dbReference>
<dbReference type="InterPro" id="IPR028889">
    <property type="entry name" value="USP"/>
</dbReference>
<dbReference type="RefSeq" id="XP_067549894.1">
    <property type="nucleotide sequence ID" value="XM_067691538.1"/>
</dbReference>
<sequence length="882" mass="100269">MFNLKQFSRSSHHSHDPNAIQPIFKDSYWQWYIEGYLRNDRETTVKHSPYVVTKYTEKSSEVGKIRQFFEHMQLPVPGHLEIIAILKSPLTGGDLNKTFYILRMFQLSTEGWFLTNSRIDKLGNKLTFVGAENWDNVMCYMDALLFAMFANLDSFEPILFIPNQNDPLVAQLSALLRVYVSLLRSGYLITTDLTARICEGLMKLGFDEALSHKQQDAATLFEFLTEVLNMPLLTFKVDIKHGGKFNKKDDQKLSKERILFVSIPDEDDDLVKKESVDGSDSDILTRSISSLNSNSSGSDVDESILLEECLEHYFNNSISVKRELERRASLSNVPTGSGGGGNVTFNDIPENGPVEVPHHDSSKHFTEEVENIEDKIKLRERSDSRKGDGARVSVRTRSSTLSIWSTNENEKKDSKKPNEVNLPAWMFLRLLPFYTDDNILTDNFESTAKSSRDFANRRPILPICLKRYQMNTGDSSGTKSRKRIIIPPFIDLPDFVADDVDGPVSSFRLILESAICHRGKSIESGHFVSAVRKNIEETSQTEDEAYDSKWFLYDDMKKSSRVKELTFRDIFSTEWPYMLFYRLVSTNESSAVSSMKSDVVPQNGSKPKYWDESKTTTNLAGATLSPILSTNDSEVSDNNTTTPHLQPPSEKQPLNVPKVRTSSNTSIVSPLSPLDSDYVDIRNRYFWFIPDENKNYYKEEVMILDGTSSVNFSPQFRRNSQWSLSSNISNILLAKTSSGHVPEKSDATNTTSNIHTANSNNNNNNNNNQNNHNTISNNVNATTDNRKSLEVPTDDKQLAKLEKSSTGSIWRRKKSPRVKAESVEPVEEEQFPKLDDSKQTSPQTLRDKDHNTITTSHNHSHGLLHRSKRRRDAYKKEKCIIT</sequence>
<feature type="domain" description="USP" evidence="2">
    <location>
        <begin position="129"/>
        <end position="584"/>
    </location>
</feature>
<feature type="compositionally biased region" description="Low complexity" evidence="1">
    <location>
        <begin position="747"/>
        <end position="782"/>
    </location>
</feature>
<evidence type="ECO:0000259" key="2">
    <source>
        <dbReference type="PROSITE" id="PS50235"/>
    </source>
</evidence>
<evidence type="ECO:0000313" key="4">
    <source>
        <dbReference type="Proteomes" id="UP000669133"/>
    </source>
</evidence>
<dbReference type="SUPFAM" id="SSF54001">
    <property type="entry name" value="Cysteine proteinases"/>
    <property type="match status" value="1"/>
</dbReference>
<keyword evidence="4" id="KW-1185">Reference proteome</keyword>
<dbReference type="Proteomes" id="UP000669133">
    <property type="component" value="Unassembled WGS sequence"/>
</dbReference>
<dbReference type="AlphaFoldDB" id="A0A8H7ZFB6"/>
<feature type="compositionally biased region" description="Polar residues" evidence="1">
    <location>
        <begin position="621"/>
        <end position="644"/>
    </location>
</feature>
<comment type="caution">
    <text evidence="3">The sequence shown here is derived from an EMBL/GenBank/DDBJ whole genome shotgun (WGS) entry which is preliminary data.</text>
</comment>
<feature type="region of interest" description="Disordered" evidence="1">
    <location>
        <begin position="738"/>
        <end position="882"/>
    </location>
</feature>
<organism evidence="3 4">
    <name type="scientific">Candida metapsilosis</name>
    <dbReference type="NCBI Taxonomy" id="273372"/>
    <lineage>
        <taxon>Eukaryota</taxon>
        <taxon>Fungi</taxon>
        <taxon>Dikarya</taxon>
        <taxon>Ascomycota</taxon>
        <taxon>Saccharomycotina</taxon>
        <taxon>Pichiomycetes</taxon>
        <taxon>Debaryomycetaceae</taxon>
        <taxon>Candida/Lodderomyces clade</taxon>
        <taxon>Candida</taxon>
    </lineage>
</organism>
<evidence type="ECO:0000256" key="1">
    <source>
        <dbReference type="SAM" id="MobiDB-lite"/>
    </source>
</evidence>
<dbReference type="PROSITE" id="PS50235">
    <property type="entry name" value="USP_3"/>
    <property type="match status" value="1"/>
</dbReference>